<dbReference type="EMBL" id="JAEDXU010000003">
    <property type="protein sequence ID" value="MBP1046304.1"/>
    <property type="molecule type" value="Genomic_DNA"/>
</dbReference>
<dbReference type="Gene3D" id="2.60.40.1080">
    <property type="match status" value="5"/>
</dbReference>
<dbReference type="InterPro" id="IPR008964">
    <property type="entry name" value="Invasin/intimin_cell_adhesion"/>
</dbReference>
<organism evidence="3 4">
    <name type="scientific">Enterococcus larvae</name>
    <dbReference type="NCBI Taxonomy" id="2794352"/>
    <lineage>
        <taxon>Bacteria</taxon>
        <taxon>Bacillati</taxon>
        <taxon>Bacillota</taxon>
        <taxon>Bacilli</taxon>
        <taxon>Lactobacillales</taxon>
        <taxon>Enterococcaceae</taxon>
        <taxon>Enterococcus</taxon>
    </lineage>
</organism>
<proteinExistence type="predicted"/>
<comment type="caution">
    <text evidence="3">The sequence shown here is derived from an EMBL/GenBank/DDBJ whole genome shotgun (WGS) entry which is preliminary data.</text>
</comment>
<feature type="domain" description="BIG2" evidence="2">
    <location>
        <begin position="1143"/>
        <end position="1223"/>
    </location>
</feature>
<keyword evidence="1" id="KW-0732">Signal</keyword>
<dbReference type="SUPFAM" id="SSF49373">
    <property type="entry name" value="Invasin/intimin cell-adhesion fragments"/>
    <property type="match status" value="5"/>
</dbReference>
<feature type="domain" description="BIG2" evidence="2">
    <location>
        <begin position="553"/>
        <end position="632"/>
    </location>
</feature>
<dbReference type="Proteomes" id="UP000673375">
    <property type="component" value="Unassembled WGS sequence"/>
</dbReference>
<dbReference type="PANTHER" id="PTHR41775:SF1">
    <property type="entry name" value="PEPTIDASE M6-LIKE DOMAIN-CONTAINING PROTEIN"/>
    <property type="match status" value="1"/>
</dbReference>
<evidence type="ECO:0000313" key="4">
    <source>
        <dbReference type="Proteomes" id="UP000673375"/>
    </source>
</evidence>
<evidence type="ECO:0000313" key="3">
    <source>
        <dbReference type="EMBL" id="MBP1046304.1"/>
    </source>
</evidence>
<dbReference type="SMART" id="SM00635">
    <property type="entry name" value="BID_2"/>
    <property type="match status" value="5"/>
</dbReference>
<keyword evidence="4" id="KW-1185">Reference proteome</keyword>
<dbReference type="InterPro" id="IPR048734">
    <property type="entry name" value="HL_N-beta"/>
</dbReference>
<reference evidence="3 4" key="1">
    <citation type="submission" date="2020-12" db="EMBL/GenBank/DDBJ databases">
        <title>Vagococcus allomyrinae sp. nov. and Enterococcus lavae sp. nov., isolated from the larvae of Allomyrina dichotoma.</title>
        <authorList>
            <person name="Lee S.D."/>
        </authorList>
    </citation>
    <scope>NUCLEOTIDE SEQUENCE [LARGE SCALE GENOMIC DNA]</scope>
    <source>
        <strain evidence="3 4">BWM-S5</strain>
    </source>
</reference>
<feature type="domain" description="BIG2" evidence="2">
    <location>
        <begin position="945"/>
        <end position="1025"/>
    </location>
</feature>
<feature type="signal peptide" evidence="1">
    <location>
        <begin position="1"/>
        <end position="28"/>
    </location>
</feature>
<evidence type="ECO:0000256" key="1">
    <source>
        <dbReference type="SAM" id="SignalP"/>
    </source>
</evidence>
<dbReference type="PANTHER" id="PTHR41775">
    <property type="entry name" value="SECRETED PROTEIN-RELATED"/>
    <property type="match status" value="1"/>
</dbReference>
<protein>
    <submittedName>
        <fullName evidence="3">Ig-like domain-containing protein</fullName>
    </submittedName>
</protein>
<feature type="domain" description="BIG2" evidence="2">
    <location>
        <begin position="747"/>
        <end position="823"/>
    </location>
</feature>
<evidence type="ECO:0000259" key="2">
    <source>
        <dbReference type="SMART" id="SM00635"/>
    </source>
</evidence>
<dbReference type="Pfam" id="PF05547">
    <property type="entry name" value="Peptidase_M6"/>
    <property type="match status" value="1"/>
</dbReference>
<feature type="chain" id="PRO_5045520853" evidence="1">
    <location>
        <begin position="29"/>
        <end position="1228"/>
    </location>
</feature>
<gene>
    <name evidence="3" type="ORF">I6N96_08405</name>
</gene>
<dbReference type="SUPFAM" id="SSF55486">
    <property type="entry name" value="Metalloproteases ('zincins'), catalytic domain"/>
    <property type="match status" value="1"/>
</dbReference>
<dbReference type="Pfam" id="PF02368">
    <property type="entry name" value="Big_2"/>
    <property type="match status" value="4"/>
</dbReference>
<accession>A0ABS4CI46</accession>
<dbReference type="Pfam" id="PF21461">
    <property type="entry name" value="HL_N-beta"/>
    <property type="match status" value="1"/>
</dbReference>
<feature type="domain" description="BIG2" evidence="2">
    <location>
        <begin position="467"/>
        <end position="544"/>
    </location>
</feature>
<dbReference type="NCBIfam" id="TIGR03296">
    <property type="entry name" value="M6dom_TIGR03296"/>
    <property type="match status" value="1"/>
</dbReference>
<dbReference type="InterPro" id="IPR003343">
    <property type="entry name" value="Big_2"/>
</dbReference>
<dbReference type="InterPro" id="IPR008757">
    <property type="entry name" value="Peptidase_M6-like_domain"/>
</dbReference>
<dbReference type="RefSeq" id="WP_209557117.1">
    <property type="nucleotide sequence ID" value="NZ_JAEDXU010000003.1"/>
</dbReference>
<name>A0ABS4CI46_9ENTE</name>
<sequence>MKKKMFFGVLLSSLFTSLAFGHSSQVHAMLPNDTEKNLITVQEHDALKIFSTVEPQAVSKWDPQQNLLVVLVEFEDVALSSDEADWYDKFFGDEKSLKTYYQEQTGGKITITPANETYGENNGIVKVKVNQNHPNVGVYEPVWSTMENVLNQADAYIDFAEYDTKPGITHAVTQDELHIMAIFAGKELSRENNEVNIPAVWGHKGDFGQWTLTQDGKYLFDYTVFGEKMFFDNQGTLSTLGVIAHEFGHDLKLPDLYNTTYNGLGLGYGSLMAWGGNNNLPGEHYGETPTGFSAYSKQLLGLPVETVDVSKEDQIYTVKTITTDGDDPTVLRINTDNPKEYFLIENRQFEGFDKGMYRPQIYSGGIAIYKVNTAFSGNHSVGKQMVTLLEAEQNIVGYSKMDAYEPWFGDPFYYVGTGRNKQPQATMVNGMTNPSTKLADGSTPDFSIEVLDAPASTMRVKISKTRAVESIAFDYESKELEVGQTFDAVPTFTPKNATNQAVTWEVSDTSLASINTNGTITALKEGQVTITATTQDGQKAANFQLTVTRAKITIEDIIVAQQKVHVPLNGEISVPVTLVPGNAYRGDLVWKISDSSIATVDTNGTLYGKKYGQTKLTISTTDGSVSKEVFVLVGDDHGNSGVAATILEVGKKTKFRTDYLNDYDCFSFTAPEEGYYAVKVTTTNKVDNQLTGLWMNGATWTNEAKTEFWSVGKYKAGEMNRKNIATSTNHTQCPPIGTEGEIEVIKLPGTVEITATTKELRLNEGESQPAPISVEVPKELPGAYLTFTSKNPDVATIDSQGNITAKATGQTWIEVTSHFHPYNRIGITITVRDDHGNVGAEATILEVGKITKFRTDYLNDYDCFSFTAPEEGYYAVKVTTTNKVDNQLTGLWMNGATWTNEAKTEFWSVGKYKAGEMNRKNIATSTNHTQCPPIGTEGEIEVLKLPETVEITATAKELRLDEGESQPAPISVEVPKELPDAHLTFTSRNPDVATVDSQGNITAKATGQTWVDVQSKFNPSNRIIITIIVGDDHGNSGTGATALEIGQKMHFRTDYLNDFDCFSFTAPEEGYYAVKVTTTNKVDNQLTGLWMNGATWTNEAKTEFWSVGKYKAGEMNRKNIATSTNHTQCPPIGTEGEIEVLKLPETVEITATAKELRLNEGESQPAPISVEVPKELPDANLTFTSRNLDVATVDSQGNITAKAKGQTWVDVVSKFNPSNRIIITITVN</sequence>